<keyword evidence="10" id="KW-1185">Reference proteome</keyword>
<comment type="similarity">
    <text evidence="2 7">Belongs to the ExbD/TolR family.</text>
</comment>
<gene>
    <name evidence="9" type="ORF">GGR14_003129</name>
</gene>
<dbReference type="GO" id="GO:0005886">
    <property type="term" value="C:plasma membrane"/>
    <property type="evidence" value="ECO:0007669"/>
    <property type="project" value="UniProtKB-SubCell"/>
</dbReference>
<dbReference type="InterPro" id="IPR003400">
    <property type="entry name" value="ExbD"/>
</dbReference>
<proteinExistence type="inferred from homology"/>
<comment type="subcellular location">
    <subcellularLocation>
        <location evidence="1">Cell membrane</location>
        <topology evidence="1">Single-pass membrane protein</topology>
    </subcellularLocation>
    <subcellularLocation>
        <location evidence="7">Cell membrane</location>
        <topology evidence="7">Single-pass type II membrane protein</topology>
    </subcellularLocation>
</comment>
<feature type="transmembrane region" description="Helical" evidence="8">
    <location>
        <begin position="12"/>
        <end position="33"/>
    </location>
</feature>
<accession>A0A7W6MZR5</accession>
<reference evidence="9 10" key="1">
    <citation type="submission" date="2020-08" db="EMBL/GenBank/DDBJ databases">
        <title>Genomic Encyclopedia of Type Strains, Phase IV (KMG-IV): sequencing the most valuable type-strain genomes for metagenomic binning, comparative biology and taxonomic classification.</title>
        <authorList>
            <person name="Goeker M."/>
        </authorList>
    </citation>
    <scope>NUCLEOTIDE SEQUENCE [LARGE SCALE GENOMIC DNA]</scope>
    <source>
        <strain evidence="9 10">DSM 105721</strain>
    </source>
</reference>
<name>A0A7W6MZR5_9BACT</name>
<evidence type="ECO:0000256" key="2">
    <source>
        <dbReference type="ARBA" id="ARBA00005811"/>
    </source>
</evidence>
<dbReference type="RefSeq" id="WP_118303269.1">
    <property type="nucleotide sequence ID" value="NZ_AP028155.1"/>
</dbReference>
<dbReference type="GeneID" id="86892439"/>
<keyword evidence="4 7" id="KW-0812">Transmembrane</keyword>
<keyword evidence="5 8" id="KW-1133">Transmembrane helix</keyword>
<evidence type="ECO:0000256" key="4">
    <source>
        <dbReference type="ARBA" id="ARBA00022692"/>
    </source>
</evidence>
<dbReference type="Proteomes" id="UP000546007">
    <property type="component" value="Unassembled WGS sequence"/>
</dbReference>
<dbReference type="AlphaFoldDB" id="A0A7W6MZR5"/>
<organism evidence="9 10">
    <name type="scientific">Butyricimonas faecihominis</name>
    <dbReference type="NCBI Taxonomy" id="1472416"/>
    <lineage>
        <taxon>Bacteria</taxon>
        <taxon>Pseudomonadati</taxon>
        <taxon>Bacteroidota</taxon>
        <taxon>Bacteroidia</taxon>
        <taxon>Bacteroidales</taxon>
        <taxon>Odoribacteraceae</taxon>
        <taxon>Butyricimonas</taxon>
    </lineage>
</organism>
<evidence type="ECO:0000256" key="7">
    <source>
        <dbReference type="RuleBase" id="RU003879"/>
    </source>
</evidence>
<evidence type="ECO:0000313" key="9">
    <source>
        <dbReference type="EMBL" id="MBB4027319.1"/>
    </source>
</evidence>
<sequence length="155" mass="17588">MAKFRKEGGKETPAISTASLPDIVFMLLFFFMVSTTMREVLVMVDNGMPEAKEISKLEKKSLVSNIFIGKPKDQYVATYGSEPRIQLNDKLANVSEISSFVAAEQETRKEEERNMITNNLKVDQFTKMGIVTDVKQELRKANSLRVSYATRKKVK</sequence>
<evidence type="ECO:0000256" key="6">
    <source>
        <dbReference type="ARBA" id="ARBA00023136"/>
    </source>
</evidence>
<evidence type="ECO:0000256" key="3">
    <source>
        <dbReference type="ARBA" id="ARBA00022475"/>
    </source>
</evidence>
<protein>
    <submittedName>
        <fullName evidence="9">Biopolymer transport protein ExbD</fullName>
    </submittedName>
</protein>
<dbReference type="GO" id="GO:0015031">
    <property type="term" value="P:protein transport"/>
    <property type="evidence" value="ECO:0007669"/>
    <property type="project" value="UniProtKB-KW"/>
</dbReference>
<keyword evidence="3" id="KW-1003">Cell membrane</keyword>
<dbReference type="EMBL" id="JACIES010000009">
    <property type="protein sequence ID" value="MBB4027319.1"/>
    <property type="molecule type" value="Genomic_DNA"/>
</dbReference>
<evidence type="ECO:0000256" key="5">
    <source>
        <dbReference type="ARBA" id="ARBA00022989"/>
    </source>
</evidence>
<dbReference type="GO" id="GO:0022857">
    <property type="term" value="F:transmembrane transporter activity"/>
    <property type="evidence" value="ECO:0007669"/>
    <property type="project" value="InterPro"/>
</dbReference>
<evidence type="ECO:0000256" key="1">
    <source>
        <dbReference type="ARBA" id="ARBA00004162"/>
    </source>
</evidence>
<dbReference type="Pfam" id="PF02472">
    <property type="entry name" value="ExbD"/>
    <property type="match status" value="1"/>
</dbReference>
<evidence type="ECO:0000256" key="8">
    <source>
        <dbReference type="SAM" id="Phobius"/>
    </source>
</evidence>
<keyword evidence="6 8" id="KW-0472">Membrane</keyword>
<evidence type="ECO:0000313" key="10">
    <source>
        <dbReference type="Proteomes" id="UP000546007"/>
    </source>
</evidence>
<dbReference type="OrthoDB" id="9810103at2"/>
<keyword evidence="7" id="KW-0653">Protein transport</keyword>
<keyword evidence="7" id="KW-0813">Transport</keyword>
<comment type="caution">
    <text evidence="9">The sequence shown here is derived from an EMBL/GenBank/DDBJ whole genome shotgun (WGS) entry which is preliminary data.</text>
</comment>